<dbReference type="RefSeq" id="WP_261500104.1">
    <property type="nucleotide sequence ID" value="NZ_JAODYH010000004.1"/>
</dbReference>
<feature type="domain" description="HTH iclR-type" evidence="4">
    <location>
        <begin position="5"/>
        <end position="66"/>
    </location>
</feature>
<evidence type="ECO:0000259" key="4">
    <source>
        <dbReference type="PROSITE" id="PS51077"/>
    </source>
</evidence>
<name>A0ABT2PM80_9BURK</name>
<evidence type="ECO:0000256" key="2">
    <source>
        <dbReference type="ARBA" id="ARBA00023125"/>
    </source>
</evidence>
<keyword evidence="3" id="KW-0804">Transcription</keyword>
<evidence type="ECO:0000259" key="5">
    <source>
        <dbReference type="PROSITE" id="PS51078"/>
    </source>
</evidence>
<sequence length="253" mass="27441">MDYTVASVDEALSLLVHVANSPGLGVTELAKRSGNTKARAFRLLSTLEDRGFVQRRGELATYQLGYKTLLIGLAAQEQVSLVRQAEPYLHALGERFNENVQVRVRDGLESVCVARWESTHDVRIHGGVGRTRPLHAGASGKILLAFADEALSQAYLGSELHRFTASTITQRSKLTQELSHVRQKGYATSIGEIAMDVISLAAPVRDASGQVIAALGISIPSSRLTPDGLERFIPPVCEAAQALSAELGYRHER</sequence>
<accession>A0ABT2PM80</accession>
<gene>
    <name evidence="6" type="ORF">N0K08_09890</name>
</gene>
<protein>
    <submittedName>
        <fullName evidence="6">IclR family transcriptional regulator</fullName>
    </submittedName>
</protein>
<dbReference type="InterPro" id="IPR005471">
    <property type="entry name" value="Tscrpt_reg_IclR_N"/>
</dbReference>
<dbReference type="Gene3D" id="1.10.10.10">
    <property type="entry name" value="Winged helix-like DNA-binding domain superfamily/Winged helix DNA-binding domain"/>
    <property type="match status" value="1"/>
</dbReference>
<keyword evidence="2" id="KW-0238">DNA-binding</keyword>
<evidence type="ECO:0000256" key="1">
    <source>
        <dbReference type="ARBA" id="ARBA00023015"/>
    </source>
</evidence>
<dbReference type="PANTHER" id="PTHR30136">
    <property type="entry name" value="HELIX-TURN-HELIX TRANSCRIPTIONAL REGULATOR, ICLR FAMILY"/>
    <property type="match status" value="1"/>
</dbReference>
<comment type="caution">
    <text evidence="6">The sequence shown here is derived from an EMBL/GenBank/DDBJ whole genome shotgun (WGS) entry which is preliminary data.</text>
</comment>
<dbReference type="InterPro" id="IPR036390">
    <property type="entry name" value="WH_DNA-bd_sf"/>
</dbReference>
<dbReference type="SMART" id="SM00346">
    <property type="entry name" value="HTH_ICLR"/>
    <property type="match status" value="1"/>
</dbReference>
<dbReference type="PROSITE" id="PS51078">
    <property type="entry name" value="ICLR_ED"/>
    <property type="match status" value="1"/>
</dbReference>
<dbReference type="SUPFAM" id="SSF46785">
    <property type="entry name" value="Winged helix' DNA-binding domain"/>
    <property type="match status" value="1"/>
</dbReference>
<keyword evidence="1" id="KW-0805">Transcription regulation</keyword>
<feature type="domain" description="IclR-ED" evidence="5">
    <location>
        <begin position="67"/>
        <end position="249"/>
    </location>
</feature>
<dbReference type="PROSITE" id="PS51077">
    <property type="entry name" value="HTH_ICLR"/>
    <property type="match status" value="1"/>
</dbReference>
<proteinExistence type="predicted"/>
<dbReference type="InterPro" id="IPR014757">
    <property type="entry name" value="Tscrpt_reg_IclR_C"/>
</dbReference>
<dbReference type="InterPro" id="IPR050707">
    <property type="entry name" value="HTH_MetabolicPath_Reg"/>
</dbReference>
<organism evidence="6 7">
    <name type="scientific">Acidovorax bellezanensis</name>
    <dbReference type="NCBI Taxonomy" id="2976702"/>
    <lineage>
        <taxon>Bacteria</taxon>
        <taxon>Pseudomonadati</taxon>
        <taxon>Pseudomonadota</taxon>
        <taxon>Betaproteobacteria</taxon>
        <taxon>Burkholderiales</taxon>
        <taxon>Comamonadaceae</taxon>
        <taxon>Acidovorax</taxon>
    </lineage>
</organism>
<dbReference type="Pfam" id="PF09339">
    <property type="entry name" value="HTH_IclR"/>
    <property type="match status" value="1"/>
</dbReference>
<evidence type="ECO:0000313" key="6">
    <source>
        <dbReference type="EMBL" id="MCT9810946.1"/>
    </source>
</evidence>
<dbReference type="Pfam" id="PF01614">
    <property type="entry name" value="IclR_C"/>
    <property type="match status" value="1"/>
</dbReference>
<evidence type="ECO:0000256" key="3">
    <source>
        <dbReference type="ARBA" id="ARBA00023163"/>
    </source>
</evidence>
<dbReference type="SUPFAM" id="SSF55781">
    <property type="entry name" value="GAF domain-like"/>
    <property type="match status" value="1"/>
</dbReference>
<dbReference type="Proteomes" id="UP001525968">
    <property type="component" value="Unassembled WGS sequence"/>
</dbReference>
<dbReference type="PANTHER" id="PTHR30136:SF24">
    <property type="entry name" value="HTH-TYPE TRANSCRIPTIONAL REPRESSOR ALLR"/>
    <property type="match status" value="1"/>
</dbReference>
<dbReference type="Gene3D" id="3.30.450.40">
    <property type="match status" value="1"/>
</dbReference>
<evidence type="ECO:0000313" key="7">
    <source>
        <dbReference type="Proteomes" id="UP001525968"/>
    </source>
</evidence>
<dbReference type="InterPro" id="IPR029016">
    <property type="entry name" value="GAF-like_dom_sf"/>
</dbReference>
<dbReference type="InterPro" id="IPR036388">
    <property type="entry name" value="WH-like_DNA-bd_sf"/>
</dbReference>
<reference evidence="6 7" key="1">
    <citation type="submission" date="2022-09" db="EMBL/GenBank/DDBJ databases">
        <title>Draft genome of isolate Be4.</title>
        <authorList>
            <person name="Sanchez-Castro I."/>
            <person name="Martinez-Rodriguez P."/>
            <person name="Descostes M."/>
            <person name="Merroun M."/>
        </authorList>
    </citation>
    <scope>NUCLEOTIDE SEQUENCE [LARGE SCALE GENOMIC DNA]</scope>
    <source>
        <strain evidence="6 7">Be4</strain>
    </source>
</reference>
<dbReference type="EMBL" id="JAODYH010000004">
    <property type="protein sequence ID" value="MCT9810946.1"/>
    <property type="molecule type" value="Genomic_DNA"/>
</dbReference>
<keyword evidence="7" id="KW-1185">Reference proteome</keyword>